<evidence type="ECO:0000256" key="5">
    <source>
        <dbReference type="ARBA" id="ARBA00022989"/>
    </source>
</evidence>
<evidence type="ECO:0000256" key="4">
    <source>
        <dbReference type="ARBA" id="ARBA00022692"/>
    </source>
</evidence>
<dbReference type="CDD" id="cd17323">
    <property type="entry name" value="MFS_Tpo1_MDR_like"/>
    <property type="match status" value="1"/>
</dbReference>
<dbReference type="Gene3D" id="1.20.1250.20">
    <property type="entry name" value="MFS general substrate transporter like domains"/>
    <property type="match status" value="1"/>
</dbReference>
<sequence length="507" mass="56448">MPRIERVLSITLAKPYRTKDLRNEDEDATPCTNEQGHLAFAPHDIENPKNWSTTRRWFITFSGILTVLNATFASSSVSGCLPSISSSLHVSTEAAGLTITVFLLANSFGPLFWAPLSEFYGRRWIFYGTFLGYLAFNLLCAWAPNFGALLVGRFLTRLFSSSTQANVPGLLADIWEPNQRSVALMFFAVSVLVGPALGPVVAGFLELKKDWRWTMYVLLWAAAGTLPFLFTIPETLPDQILFRGLQAPAEASNRSLRHIFKVTLTRPWKIFFDPIASVCCVYQALVYALLYMLFSIYPIVFHDMRGWNVGVSELPLLGTMIGAFVGGAINYYFIRRDRERRASGADIRPEDRLTVAKIGGIMFPVSMFWFSWTANYNSIHWIVPTLAGVFLSASFLLIFVGYLNYLVDNYLSYAASALAANTVLRTFCGAAAPLFTTYMFRSLTVAGGGSLIAGLACLLAVIPFVFSKYGEQIRKRSKYIETDQQRAPDGKDSTVENDPSSKAQNHV</sequence>
<keyword evidence="12" id="KW-1185">Reference proteome</keyword>
<keyword evidence="6 9" id="KW-0472">Membrane</keyword>
<dbReference type="AlphaFoldDB" id="A0A8H6RN88"/>
<proteinExistence type="inferred from homology"/>
<dbReference type="EMBL" id="JABCIY010000065">
    <property type="protein sequence ID" value="KAF7194126.1"/>
    <property type="molecule type" value="Genomic_DNA"/>
</dbReference>
<reference evidence="11" key="1">
    <citation type="submission" date="2020-04" db="EMBL/GenBank/DDBJ databases">
        <title>Draft genome resource of the tomato pathogen Pseudocercospora fuligena.</title>
        <authorList>
            <person name="Zaccaron A."/>
        </authorList>
    </citation>
    <scope>NUCLEOTIDE SEQUENCE</scope>
    <source>
        <strain evidence="11">PF001</strain>
    </source>
</reference>
<dbReference type="InterPro" id="IPR011701">
    <property type="entry name" value="MFS"/>
</dbReference>
<feature type="region of interest" description="Disordered" evidence="8">
    <location>
        <begin position="480"/>
        <end position="507"/>
    </location>
</feature>
<keyword evidence="3" id="KW-1003">Cell membrane</keyword>
<evidence type="ECO:0000256" key="3">
    <source>
        <dbReference type="ARBA" id="ARBA00022475"/>
    </source>
</evidence>
<evidence type="ECO:0000256" key="6">
    <source>
        <dbReference type="ARBA" id="ARBA00023136"/>
    </source>
</evidence>
<dbReference type="OrthoDB" id="6770063at2759"/>
<dbReference type="InterPro" id="IPR020846">
    <property type="entry name" value="MFS_dom"/>
</dbReference>
<evidence type="ECO:0000256" key="1">
    <source>
        <dbReference type="ARBA" id="ARBA00004651"/>
    </source>
</evidence>
<organism evidence="11 12">
    <name type="scientific">Pseudocercospora fuligena</name>
    <dbReference type="NCBI Taxonomy" id="685502"/>
    <lineage>
        <taxon>Eukaryota</taxon>
        <taxon>Fungi</taxon>
        <taxon>Dikarya</taxon>
        <taxon>Ascomycota</taxon>
        <taxon>Pezizomycotina</taxon>
        <taxon>Dothideomycetes</taxon>
        <taxon>Dothideomycetidae</taxon>
        <taxon>Mycosphaerellales</taxon>
        <taxon>Mycosphaerellaceae</taxon>
        <taxon>Pseudocercospora</taxon>
    </lineage>
</organism>
<feature type="transmembrane region" description="Helical" evidence="9">
    <location>
        <begin position="314"/>
        <end position="334"/>
    </location>
</feature>
<evidence type="ECO:0000259" key="10">
    <source>
        <dbReference type="PROSITE" id="PS50850"/>
    </source>
</evidence>
<feature type="non-terminal residue" evidence="11">
    <location>
        <position position="507"/>
    </location>
</feature>
<comment type="similarity">
    <text evidence="7">Belongs to the major facilitator superfamily. DHA1 family. Polyamines/proton antiporter (TC 2.A.1.2.16) subfamily.</text>
</comment>
<feature type="compositionally biased region" description="Polar residues" evidence="8">
    <location>
        <begin position="496"/>
        <end position="507"/>
    </location>
</feature>
<dbReference type="SUPFAM" id="SSF103473">
    <property type="entry name" value="MFS general substrate transporter"/>
    <property type="match status" value="1"/>
</dbReference>
<dbReference type="InterPro" id="IPR036259">
    <property type="entry name" value="MFS_trans_sf"/>
</dbReference>
<keyword evidence="2" id="KW-0813">Transport</keyword>
<comment type="subcellular location">
    <subcellularLocation>
        <location evidence="1">Cell membrane</location>
        <topology evidence="1">Multi-pass membrane protein</topology>
    </subcellularLocation>
</comment>
<evidence type="ECO:0000256" key="9">
    <source>
        <dbReference type="SAM" id="Phobius"/>
    </source>
</evidence>
<keyword evidence="5 9" id="KW-1133">Transmembrane helix</keyword>
<evidence type="ECO:0000256" key="7">
    <source>
        <dbReference type="ARBA" id="ARBA00038459"/>
    </source>
</evidence>
<accession>A0A8H6RN88</accession>
<feature type="transmembrane region" description="Helical" evidence="9">
    <location>
        <begin position="182"/>
        <end position="205"/>
    </location>
</feature>
<feature type="domain" description="Major facilitator superfamily (MFS) profile" evidence="10">
    <location>
        <begin position="55"/>
        <end position="472"/>
    </location>
</feature>
<feature type="compositionally biased region" description="Basic and acidic residues" evidence="8">
    <location>
        <begin position="480"/>
        <end position="494"/>
    </location>
</feature>
<protein>
    <submittedName>
        <fullName evidence="11">Major facilitator superfamily multidrug transporter mdrA</fullName>
    </submittedName>
</protein>
<feature type="transmembrane region" description="Helical" evidence="9">
    <location>
        <begin position="57"/>
        <end position="82"/>
    </location>
</feature>
<keyword evidence="4 9" id="KW-0812">Transmembrane</keyword>
<comment type="caution">
    <text evidence="11">The sequence shown here is derived from an EMBL/GenBank/DDBJ whole genome shotgun (WGS) entry which is preliminary data.</text>
</comment>
<dbReference type="GO" id="GO:0022857">
    <property type="term" value="F:transmembrane transporter activity"/>
    <property type="evidence" value="ECO:0007669"/>
    <property type="project" value="InterPro"/>
</dbReference>
<gene>
    <name evidence="11" type="ORF">HII31_04534</name>
</gene>
<feature type="transmembrane region" description="Helical" evidence="9">
    <location>
        <begin position="410"/>
        <end position="432"/>
    </location>
</feature>
<feature type="transmembrane region" description="Helical" evidence="9">
    <location>
        <begin position="355"/>
        <end position="372"/>
    </location>
</feature>
<feature type="transmembrane region" description="Helical" evidence="9">
    <location>
        <begin position="378"/>
        <end position="403"/>
    </location>
</feature>
<dbReference type="Pfam" id="PF07690">
    <property type="entry name" value="MFS_1"/>
    <property type="match status" value="1"/>
</dbReference>
<dbReference type="GO" id="GO:0005886">
    <property type="term" value="C:plasma membrane"/>
    <property type="evidence" value="ECO:0007669"/>
    <property type="project" value="UniProtKB-SubCell"/>
</dbReference>
<feature type="transmembrane region" description="Helical" evidence="9">
    <location>
        <begin position="125"/>
        <end position="151"/>
    </location>
</feature>
<evidence type="ECO:0000256" key="2">
    <source>
        <dbReference type="ARBA" id="ARBA00022448"/>
    </source>
</evidence>
<dbReference type="PANTHER" id="PTHR23502:SF186">
    <property type="entry name" value="MAJOR FACILITATOR SUPERFAMILY (MFS) PROFILE DOMAIN-CONTAINING PROTEIN"/>
    <property type="match status" value="1"/>
</dbReference>
<evidence type="ECO:0000256" key="8">
    <source>
        <dbReference type="SAM" id="MobiDB-lite"/>
    </source>
</evidence>
<name>A0A8H6RN88_9PEZI</name>
<feature type="transmembrane region" description="Helical" evidence="9">
    <location>
        <begin position="438"/>
        <end position="466"/>
    </location>
</feature>
<dbReference type="PANTHER" id="PTHR23502">
    <property type="entry name" value="MAJOR FACILITATOR SUPERFAMILY"/>
    <property type="match status" value="1"/>
</dbReference>
<dbReference type="PROSITE" id="PS50850">
    <property type="entry name" value="MFS"/>
    <property type="match status" value="1"/>
</dbReference>
<evidence type="ECO:0000313" key="12">
    <source>
        <dbReference type="Proteomes" id="UP000660729"/>
    </source>
</evidence>
<dbReference type="Proteomes" id="UP000660729">
    <property type="component" value="Unassembled WGS sequence"/>
</dbReference>
<evidence type="ECO:0000313" key="11">
    <source>
        <dbReference type="EMBL" id="KAF7194126.1"/>
    </source>
</evidence>
<feature type="transmembrane region" description="Helical" evidence="9">
    <location>
        <begin position="270"/>
        <end position="294"/>
    </location>
</feature>
<feature type="transmembrane region" description="Helical" evidence="9">
    <location>
        <begin position="94"/>
        <end position="113"/>
    </location>
</feature>